<dbReference type="Pfam" id="PF00483">
    <property type="entry name" value="NTP_transferase"/>
    <property type="match status" value="1"/>
</dbReference>
<keyword evidence="14" id="KW-1185">Reference proteome</keyword>
<proteinExistence type="inferred from homology"/>
<evidence type="ECO:0000256" key="1">
    <source>
        <dbReference type="ARBA" id="ARBA00001946"/>
    </source>
</evidence>
<dbReference type="PANTHER" id="PTHR43532:SF1">
    <property type="entry name" value="GLUCOSE-1-PHOSPHATE THYMIDYLYLTRANSFERASE 1"/>
    <property type="match status" value="1"/>
</dbReference>
<evidence type="ECO:0000256" key="8">
    <source>
        <dbReference type="ARBA" id="ARBA00022842"/>
    </source>
</evidence>
<evidence type="ECO:0000256" key="6">
    <source>
        <dbReference type="ARBA" id="ARBA00022695"/>
    </source>
</evidence>
<evidence type="ECO:0000256" key="11">
    <source>
        <dbReference type="ARBA" id="ARBA00049336"/>
    </source>
</evidence>
<dbReference type="InterPro" id="IPR005835">
    <property type="entry name" value="NTP_transferase_dom"/>
</dbReference>
<evidence type="ECO:0000313" key="14">
    <source>
        <dbReference type="Proteomes" id="UP000646738"/>
    </source>
</evidence>
<evidence type="ECO:0000256" key="9">
    <source>
        <dbReference type="ARBA" id="ARBA00032492"/>
    </source>
</evidence>
<evidence type="ECO:0000256" key="4">
    <source>
        <dbReference type="ARBA" id="ARBA00017654"/>
    </source>
</evidence>
<sequence>MKALVLAGGSGSRLRPLTLSMPKQLIPVANEPVLRHCLRNIRAMGIRQVGVVEGEHGDQIRAALGDGAALGLDLTYIRQDTPAGLAHCVRIAAGFLGNEDFVLYLGDNVVSVIWRARPRSSGPAGRPRSCCLPRSPIRASTVWPASVRTAMSVRWWRSRLAAERSGDHGCLLLHDGDLCRSRPDQSQPAR</sequence>
<evidence type="ECO:0000259" key="12">
    <source>
        <dbReference type="Pfam" id="PF00483"/>
    </source>
</evidence>
<comment type="similarity">
    <text evidence="2">Belongs to the glucose-1-phosphate thymidylyltransferase family.</text>
</comment>
<dbReference type="InterPro" id="IPR005907">
    <property type="entry name" value="G1P_thy_trans_s"/>
</dbReference>
<comment type="cofactor">
    <cofactor evidence="1">
        <name>Mg(2+)</name>
        <dbReference type="ChEBI" id="CHEBI:18420"/>
    </cofactor>
</comment>
<evidence type="ECO:0000256" key="7">
    <source>
        <dbReference type="ARBA" id="ARBA00022723"/>
    </source>
</evidence>
<dbReference type="EC" id="2.7.7.24" evidence="3"/>
<keyword evidence="7" id="KW-0479">Metal-binding</keyword>
<comment type="catalytic activity">
    <reaction evidence="11">
        <text>dTTP + alpha-D-glucose 1-phosphate + H(+) = dTDP-alpha-D-glucose + diphosphate</text>
        <dbReference type="Rhea" id="RHEA:15225"/>
        <dbReference type="ChEBI" id="CHEBI:15378"/>
        <dbReference type="ChEBI" id="CHEBI:33019"/>
        <dbReference type="ChEBI" id="CHEBI:37568"/>
        <dbReference type="ChEBI" id="CHEBI:57477"/>
        <dbReference type="ChEBI" id="CHEBI:58601"/>
        <dbReference type="EC" id="2.7.7.24"/>
    </reaction>
</comment>
<protein>
    <recommendedName>
        <fullName evidence="4">Glucose-1-phosphate thymidylyltransferase</fullName>
        <ecNumber evidence="3">2.7.7.24</ecNumber>
    </recommendedName>
    <alternativeName>
        <fullName evidence="10">dTDP-glucose pyrophosphorylase</fullName>
    </alternativeName>
    <alternativeName>
        <fullName evidence="9">dTDP-glucose synthase</fullName>
    </alternativeName>
</protein>
<reference evidence="14" key="1">
    <citation type="submission" date="2023-07" db="EMBL/GenBank/DDBJ databases">
        <title>Whole genome shotgun sequence of Streptomyces achromogenes subsp. rubradiris NBRC 14000.</title>
        <authorList>
            <person name="Komaki H."/>
            <person name="Tamura T."/>
        </authorList>
    </citation>
    <scope>NUCLEOTIDE SEQUENCE [LARGE SCALE GENOMIC DNA]</scope>
    <source>
        <strain evidence="14">NBRC 14000</strain>
    </source>
</reference>
<evidence type="ECO:0000256" key="2">
    <source>
        <dbReference type="ARBA" id="ARBA00010480"/>
    </source>
</evidence>
<dbReference type="Proteomes" id="UP000646738">
    <property type="component" value="Unassembled WGS sequence"/>
</dbReference>
<dbReference type="SUPFAM" id="SSF53448">
    <property type="entry name" value="Nucleotide-diphospho-sugar transferases"/>
    <property type="match status" value="1"/>
</dbReference>
<feature type="domain" description="Nucleotidyl transferase" evidence="12">
    <location>
        <begin position="2"/>
        <end position="110"/>
    </location>
</feature>
<keyword evidence="6" id="KW-0548">Nucleotidyltransferase</keyword>
<keyword evidence="8" id="KW-0460">Magnesium</keyword>
<evidence type="ECO:0000256" key="3">
    <source>
        <dbReference type="ARBA" id="ARBA00012461"/>
    </source>
</evidence>
<accession>A0ABQ3RQN7</accession>
<dbReference type="PANTHER" id="PTHR43532">
    <property type="entry name" value="GLUCOSE-1-PHOSPHATE THYMIDYLYLTRANSFERASE"/>
    <property type="match status" value="1"/>
</dbReference>
<evidence type="ECO:0000313" key="13">
    <source>
        <dbReference type="EMBL" id="GHI58181.1"/>
    </source>
</evidence>
<evidence type="ECO:0000256" key="5">
    <source>
        <dbReference type="ARBA" id="ARBA00022679"/>
    </source>
</evidence>
<comment type="caution">
    <text evidence="13">The sequence shown here is derived from an EMBL/GenBank/DDBJ whole genome shotgun (WGS) entry which is preliminary data.</text>
</comment>
<evidence type="ECO:0000256" key="10">
    <source>
        <dbReference type="ARBA" id="ARBA00032598"/>
    </source>
</evidence>
<dbReference type="EMBL" id="BNEA01000018">
    <property type="protein sequence ID" value="GHI58181.1"/>
    <property type="molecule type" value="Genomic_DNA"/>
</dbReference>
<organism evidence="13 14">
    <name type="scientific">Streptomyces rubradiris</name>
    <name type="common">Streptomyces achromogenes subsp. rubradiris</name>
    <dbReference type="NCBI Taxonomy" id="285531"/>
    <lineage>
        <taxon>Bacteria</taxon>
        <taxon>Bacillati</taxon>
        <taxon>Actinomycetota</taxon>
        <taxon>Actinomycetes</taxon>
        <taxon>Kitasatosporales</taxon>
        <taxon>Streptomycetaceae</taxon>
        <taxon>Streptomyces</taxon>
    </lineage>
</organism>
<dbReference type="Gene3D" id="3.90.550.10">
    <property type="entry name" value="Spore Coat Polysaccharide Biosynthesis Protein SpsA, Chain A"/>
    <property type="match status" value="1"/>
</dbReference>
<dbReference type="InterPro" id="IPR029044">
    <property type="entry name" value="Nucleotide-diphossugar_trans"/>
</dbReference>
<keyword evidence="5" id="KW-0808">Transferase</keyword>
<name>A0ABQ3RQN7_STRRR</name>
<gene>
    <name evidence="13" type="ORF">Srubr_80270</name>
</gene>